<dbReference type="SUPFAM" id="SSF53474">
    <property type="entry name" value="alpha/beta-Hydrolases"/>
    <property type="match status" value="1"/>
</dbReference>
<proteinExistence type="inferred from homology"/>
<dbReference type="OrthoDB" id="425534at2759"/>
<dbReference type="InterPro" id="IPR013595">
    <property type="entry name" value="Pept_S33_TAP-like_C"/>
</dbReference>
<dbReference type="RefSeq" id="XP_041562757.1">
    <property type="nucleotide sequence ID" value="XM_041697203.1"/>
</dbReference>
<sequence>MKGFFFVAATVCRLATALSLRSSPNVTIDDWSSLPPSPDLKWVPCLQNYTCAKLQVPLDYGDPSRGTTGIAFLKLPAKHTTNDTQSILINPGGPGGSGIETLLSDGSTLAEIVQGRHDIVGFDTRGVGQSGPVVDCWPGNPAARAQFESLYYPDTSDTSSTSIGRQYAAADIFGTACTDTVGGSNGTAAFVSTPAVARDMLSFVKAEHAGGKRDGKLWYFGVSYGTVLGATFAHLFPGHVGRMVLDGVDDAEDYYRLGWKANLYDTDKALGSFIDTCFEAGPKNCSFWSDGARNIRERLDTLLQDLKDQPIPIPTSDACPLPMLATYSDLKQLILQAMYAPLQQFPTLADVLSSLEQGNTSAYAAAITSGSIPANPCNYNYTETATEDINTLIACTDGVAGHGHQQSFQDISQFKTYVDDLTEQSSFFGEVWPKTANAILCRSLDVSPPKTGRLAETILETRHTANPILFATSEIDPVTPKRGAHKMSSVFPGSTVLTQNSTGHAAIVSATTCLVGHLEKYFLHGQLPPANTTCQPDVKPFQESL</sequence>
<dbReference type="EMBL" id="AP024450">
    <property type="protein sequence ID" value="BCS30571.1"/>
    <property type="molecule type" value="Genomic_DNA"/>
</dbReference>
<feature type="domain" description="Peptidase S33 tripeptidyl aminopeptidase-like C-terminal" evidence="5">
    <location>
        <begin position="441"/>
        <end position="534"/>
    </location>
</feature>
<gene>
    <name evidence="6" type="ORF">APUU_80874A</name>
</gene>
<dbReference type="Pfam" id="PF08386">
    <property type="entry name" value="Abhydrolase_4"/>
    <property type="match status" value="1"/>
</dbReference>
<dbReference type="InterPro" id="IPR029058">
    <property type="entry name" value="AB_hydrolase_fold"/>
</dbReference>
<evidence type="ECO:0000313" key="7">
    <source>
        <dbReference type="Proteomes" id="UP000654913"/>
    </source>
</evidence>
<evidence type="ECO:0008006" key="8">
    <source>
        <dbReference type="Google" id="ProtNLM"/>
    </source>
</evidence>
<evidence type="ECO:0000259" key="5">
    <source>
        <dbReference type="Pfam" id="PF08386"/>
    </source>
</evidence>
<evidence type="ECO:0000259" key="4">
    <source>
        <dbReference type="Pfam" id="PF00561"/>
    </source>
</evidence>
<feature type="chain" id="PRO_5031295779" description="AB hydrolase-1 domain-containing protein" evidence="3">
    <location>
        <begin position="18"/>
        <end position="545"/>
    </location>
</feature>
<protein>
    <recommendedName>
        <fullName evidence="8">AB hydrolase-1 domain-containing protein</fullName>
    </recommendedName>
</protein>
<dbReference type="Pfam" id="PF00561">
    <property type="entry name" value="Abhydrolase_1"/>
    <property type="match status" value="1"/>
</dbReference>
<accession>A0A7R7XZH7</accession>
<dbReference type="InterPro" id="IPR000073">
    <property type="entry name" value="AB_hydrolase_1"/>
</dbReference>
<dbReference type="PANTHER" id="PTHR43248">
    <property type="entry name" value="2-SUCCINYL-6-HYDROXY-2,4-CYCLOHEXADIENE-1-CARBOXYLATE SYNTHASE"/>
    <property type="match status" value="1"/>
</dbReference>
<dbReference type="AlphaFoldDB" id="A0A7R7XZH7"/>
<dbReference type="KEGG" id="apuu:APUU_80874A"/>
<comment type="similarity">
    <text evidence="1">Belongs to the peptidase S33 family.</text>
</comment>
<evidence type="ECO:0000256" key="3">
    <source>
        <dbReference type="SAM" id="SignalP"/>
    </source>
</evidence>
<dbReference type="InterPro" id="IPR051601">
    <property type="entry name" value="Serine_prot/Carboxylest_S33"/>
</dbReference>
<name>A0A7R7XZH7_9EURO</name>
<keyword evidence="7" id="KW-1185">Reference proteome</keyword>
<evidence type="ECO:0000256" key="2">
    <source>
        <dbReference type="ARBA" id="ARBA00022801"/>
    </source>
</evidence>
<dbReference type="Gene3D" id="3.40.50.1820">
    <property type="entry name" value="alpha/beta hydrolase"/>
    <property type="match status" value="1"/>
</dbReference>
<evidence type="ECO:0000256" key="1">
    <source>
        <dbReference type="ARBA" id="ARBA00010088"/>
    </source>
</evidence>
<organism evidence="6 7">
    <name type="scientific">Aspergillus puulaauensis</name>
    <dbReference type="NCBI Taxonomy" id="1220207"/>
    <lineage>
        <taxon>Eukaryota</taxon>
        <taxon>Fungi</taxon>
        <taxon>Dikarya</taxon>
        <taxon>Ascomycota</taxon>
        <taxon>Pezizomycotina</taxon>
        <taxon>Eurotiomycetes</taxon>
        <taxon>Eurotiomycetidae</taxon>
        <taxon>Eurotiales</taxon>
        <taxon>Aspergillaceae</taxon>
        <taxon>Aspergillus</taxon>
    </lineage>
</organism>
<dbReference type="PANTHER" id="PTHR43248:SF25">
    <property type="entry name" value="AB HYDROLASE-1 DOMAIN-CONTAINING PROTEIN-RELATED"/>
    <property type="match status" value="1"/>
</dbReference>
<keyword evidence="2" id="KW-0378">Hydrolase</keyword>
<dbReference type="Proteomes" id="UP000654913">
    <property type="component" value="Chromosome 8"/>
</dbReference>
<reference evidence="6" key="2">
    <citation type="submission" date="2021-02" db="EMBL/GenBank/DDBJ databases">
        <title>Aspergillus puulaauensis MK2 genome sequence.</title>
        <authorList>
            <person name="Futagami T."/>
            <person name="Mori K."/>
            <person name="Kadooka C."/>
            <person name="Tanaka T."/>
        </authorList>
    </citation>
    <scope>NUCLEOTIDE SEQUENCE</scope>
    <source>
        <strain evidence="6">MK2</strain>
    </source>
</reference>
<keyword evidence="3" id="KW-0732">Signal</keyword>
<dbReference type="GeneID" id="64980568"/>
<dbReference type="GO" id="GO:0016787">
    <property type="term" value="F:hydrolase activity"/>
    <property type="evidence" value="ECO:0007669"/>
    <property type="project" value="UniProtKB-KW"/>
</dbReference>
<reference evidence="6" key="1">
    <citation type="submission" date="2021-01" db="EMBL/GenBank/DDBJ databases">
        <authorList>
            <consortium name="Aspergillus puulaauensis MK2 genome sequencing consortium"/>
            <person name="Kazuki M."/>
            <person name="Futagami T."/>
        </authorList>
    </citation>
    <scope>NUCLEOTIDE SEQUENCE</scope>
    <source>
        <strain evidence="6">MK2</strain>
    </source>
</reference>
<feature type="domain" description="AB hydrolase-1" evidence="4">
    <location>
        <begin position="87"/>
        <end position="250"/>
    </location>
</feature>
<evidence type="ECO:0000313" key="6">
    <source>
        <dbReference type="EMBL" id="BCS30571.1"/>
    </source>
</evidence>
<feature type="signal peptide" evidence="3">
    <location>
        <begin position="1"/>
        <end position="17"/>
    </location>
</feature>